<dbReference type="RefSeq" id="WP_067213605.1">
    <property type="nucleotide sequence ID" value="NZ_CP014616.1"/>
</dbReference>
<dbReference type="SUPFAM" id="SSF46785">
    <property type="entry name" value="Winged helix' DNA-binding domain"/>
    <property type="match status" value="1"/>
</dbReference>
<dbReference type="Gene3D" id="1.10.10.10">
    <property type="entry name" value="Winged helix-like DNA-binding domain superfamily/Winged helix DNA-binding domain"/>
    <property type="match status" value="1"/>
</dbReference>
<reference evidence="5 6" key="1">
    <citation type="submission" date="2024-06" db="EMBL/GenBank/DDBJ databases">
        <title>Sorghum-associated microbial communities from plants grown in Nebraska, USA.</title>
        <authorList>
            <person name="Schachtman D."/>
        </authorList>
    </citation>
    <scope>NUCLEOTIDE SEQUENCE [LARGE SCALE GENOMIC DNA]</scope>
    <source>
        <strain evidence="5 6">1288</strain>
    </source>
</reference>
<dbReference type="GO" id="GO:0003677">
    <property type="term" value="F:DNA binding"/>
    <property type="evidence" value="ECO:0007669"/>
    <property type="project" value="UniProtKB-KW"/>
</dbReference>
<evidence type="ECO:0000313" key="5">
    <source>
        <dbReference type="EMBL" id="MET3655045.1"/>
    </source>
</evidence>
<dbReference type="PROSITE" id="PS51118">
    <property type="entry name" value="HTH_HXLR"/>
    <property type="match status" value="1"/>
</dbReference>
<evidence type="ECO:0000256" key="3">
    <source>
        <dbReference type="ARBA" id="ARBA00023163"/>
    </source>
</evidence>
<dbReference type="InterPro" id="IPR036390">
    <property type="entry name" value="WH_DNA-bd_sf"/>
</dbReference>
<dbReference type="PANTHER" id="PTHR33204">
    <property type="entry name" value="TRANSCRIPTIONAL REGULATOR, MARR FAMILY"/>
    <property type="match status" value="1"/>
</dbReference>
<proteinExistence type="predicted"/>
<dbReference type="Pfam" id="PF01638">
    <property type="entry name" value="HxlR"/>
    <property type="match status" value="1"/>
</dbReference>
<feature type="domain" description="HTH hxlR-type" evidence="4">
    <location>
        <begin position="7"/>
        <end position="105"/>
    </location>
</feature>
<keyword evidence="3" id="KW-0804">Transcription</keyword>
<name>A0ABV2K361_SPOPS</name>
<keyword evidence="1" id="KW-0805">Transcription regulation</keyword>
<keyword evidence="6" id="KW-1185">Reference proteome</keyword>
<evidence type="ECO:0000313" key="6">
    <source>
        <dbReference type="Proteomes" id="UP001549104"/>
    </source>
</evidence>
<dbReference type="CDD" id="cd00090">
    <property type="entry name" value="HTH_ARSR"/>
    <property type="match status" value="1"/>
</dbReference>
<evidence type="ECO:0000259" key="4">
    <source>
        <dbReference type="PROSITE" id="PS51118"/>
    </source>
</evidence>
<dbReference type="PANTHER" id="PTHR33204:SF1">
    <property type="entry name" value="TRANSCRIPTIONAL REGULATOR, MARR FAMILY"/>
    <property type="match status" value="1"/>
</dbReference>
<evidence type="ECO:0000256" key="2">
    <source>
        <dbReference type="ARBA" id="ARBA00023125"/>
    </source>
</evidence>
<accession>A0ABV2K361</accession>
<protein>
    <submittedName>
        <fullName evidence="5">DNA-binding HxlR family transcriptional regulator</fullName>
    </submittedName>
</protein>
<dbReference type="Proteomes" id="UP001549104">
    <property type="component" value="Unassembled WGS sequence"/>
</dbReference>
<comment type="caution">
    <text evidence="5">The sequence shown here is derived from an EMBL/GenBank/DDBJ whole genome shotgun (WGS) entry which is preliminary data.</text>
</comment>
<dbReference type="InterPro" id="IPR002577">
    <property type="entry name" value="HTH_HxlR"/>
</dbReference>
<dbReference type="InterPro" id="IPR036388">
    <property type="entry name" value="WH-like_DNA-bd_sf"/>
</dbReference>
<dbReference type="InterPro" id="IPR011991">
    <property type="entry name" value="ArsR-like_HTH"/>
</dbReference>
<gene>
    <name evidence="5" type="ORF">ABIC55_000129</name>
</gene>
<evidence type="ECO:0000256" key="1">
    <source>
        <dbReference type="ARBA" id="ARBA00023015"/>
    </source>
</evidence>
<keyword evidence="2 5" id="KW-0238">DNA-binding</keyword>
<organism evidence="5 6">
    <name type="scientific">Sporosarcina psychrophila</name>
    <name type="common">Bacillus psychrophilus</name>
    <dbReference type="NCBI Taxonomy" id="1476"/>
    <lineage>
        <taxon>Bacteria</taxon>
        <taxon>Bacillati</taxon>
        <taxon>Bacillota</taxon>
        <taxon>Bacilli</taxon>
        <taxon>Bacillales</taxon>
        <taxon>Caryophanaceae</taxon>
        <taxon>Sporosarcina</taxon>
    </lineage>
</organism>
<sequence length="112" mass="13038">MNEFELCPRFEKAVSILSQRWTALILYQLMAGPQRFCTMTDKLGVSGKTLSERLKDLDQQGFVIRHVYPETPVRIEYSLTEKGMSLTPIMKEIENWSQKWIEREAVSPNEKA</sequence>
<dbReference type="EMBL" id="JBEPME010000001">
    <property type="protein sequence ID" value="MET3655045.1"/>
    <property type="molecule type" value="Genomic_DNA"/>
</dbReference>